<evidence type="ECO:0000256" key="5">
    <source>
        <dbReference type="ARBA" id="ARBA00011738"/>
    </source>
</evidence>
<dbReference type="GO" id="GO:0015937">
    <property type="term" value="P:coenzyme A biosynthetic process"/>
    <property type="evidence" value="ECO:0007669"/>
    <property type="project" value="UniProtKB-UniRule"/>
</dbReference>
<evidence type="ECO:0000256" key="1">
    <source>
        <dbReference type="ARBA" id="ARBA00001206"/>
    </source>
</evidence>
<comment type="cofactor">
    <cofactor evidence="16">
        <name>NH4(+)</name>
        <dbReference type="ChEBI" id="CHEBI:28938"/>
    </cofactor>
    <cofactor evidence="16">
        <name>K(+)</name>
        <dbReference type="ChEBI" id="CHEBI:29103"/>
    </cofactor>
    <text evidence="16">A monovalent cation. Ammonium or potassium.</text>
</comment>
<feature type="binding site" evidence="16">
    <location>
        <position position="172"/>
    </location>
    <ligand>
        <name>substrate</name>
    </ligand>
</feature>
<accession>A0A846MNT1</accession>
<keyword evidence="9 16" id="KW-0547">Nucleotide-binding</keyword>
<evidence type="ECO:0000256" key="3">
    <source>
        <dbReference type="ARBA" id="ARBA00004496"/>
    </source>
</evidence>
<dbReference type="UniPathway" id="UPA00241">
    <property type="reaction ID" value="UER00352"/>
</dbReference>
<keyword evidence="13 16" id="KW-0173">Coenzyme A biosynthesis</keyword>
<feature type="binding site" evidence="16">
    <location>
        <position position="84"/>
    </location>
    <ligand>
        <name>substrate</name>
    </ligand>
</feature>
<evidence type="ECO:0000256" key="7">
    <source>
        <dbReference type="ARBA" id="ARBA00022490"/>
    </source>
</evidence>
<dbReference type="GO" id="GO:0046872">
    <property type="term" value="F:metal ion binding"/>
    <property type="evidence" value="ECO:0007669"/>
    <property type="project" value="UniProtKB-KW"/>
</dbReference>
<evidence type="ECO:0000256" key="12">
    <source>
        <dbReference type="ARBA" id="ARBA00022958"/>
    </source>
</evidence>
<evidence type="ECO:0000256" key="6">
    <source>
        <dbReference type="ARBA" id="ARBA00012102"/>
    </source>
</evidence>
<evidence type="ECO:0000313" key="18">
    <source>
        <dbReference type="Proteomes" id="UP000537126"/>
    </source>
</evidence>
<evidence type="ECO:0000256" key="10">
    <source>
        <dbReference type="ARBA" id="ARBA00022777"/>
    </source>
</evidence>
<comment type="function">
    <text evidence="16">Catalyzes the phosphorylation of pantothenate (Pan), the first step in CoA biosynthesis.</text>
</comment>
<evidence type="ECO:0000313" key="17">
    <source>
        <dbReference type="EMBL" id="NIK73129.1"/>
    </source>
</evidence>
<dbReference type="AlphaFoldDB" id="A0A846MNT1"/>
<evidence type="ECO:0000256" key="11">
    <source>
        <dbReference type="ARBA" id="ARBA00022840"/>
    </source>
</evidence>
<dbReference type="GO" id="GO:0004594">
    <property type="term" value="F:pantothenate kinase activity"/>
    <property type="evidence" value="ECO:0007669"/>
    <property type="project" value="UniProtKB-UniRule"/>
</dbReference>
<dbReference type="Gene3D" id="3.30.420.40">
    <property type="match status" value="1"/>
</dbReference>
<keyword evidence="12 16" id="KW-0630">Potassium</keyword>
<keyword evidence="8 16" id="KW-0808">Transferase</keyword>
<dbReference type="HAMAP" id="MF_01274">
    <property type="entry name" value="Pantothen_kinase_3"/>
    <property type="match status" value="1"/>
</dbReference>
<sequence>MNVGIDIGNTRIKVGVFEQNKLWQYFEFDEFWQLHEWLKAQSHIRHLIVASVGRYRLEDLPTAHIPGVKMQLSHESELPIRITYHTPHTLGVDRVAAAVGGHTLFPEHPVLVIDIGTCITYDLVTEAGEFPGGIISPGVRLRLQAMHAFTARLPHLEWSIEEELPPLVGRSTTEAMKAGAVHAVVGEITFFVESFKKDYPNLQVILCGGDALFFKKQLKFHNFAEPKLVLLGLNRILNYNAKKYT</sequence>
<evidence type="ECO:0000256" key="15">
    <source>
        <dbReference type="ARBA" id="ARBA00040883"/>
    </source>
</evidence>
<dbReference type="Proteomes" id="UP000537126">
    <property type="component" value="Unassembled WGS sequence"/>
</dbReference>
<evidence type="ECO:0000256" key="8">
    <source>
        <dbReference type="ARBA" id="ARBA00022679"/>
    </source>
</evidence>
<name>A0A846MNT1_9BACT</name>
<feature type="binding site" evidence="16">
    <location>
        <begin position="91"/>
        <end position="94"/>
    </location>
    <ligand>
        <name>substrate</name>
    </ligand>
</feature>
<dbReference type="Pfam" id="PF03309">
    <property type="entry name" value="Pan_kinase"/>
    <property type="match status" value="1"/>
</dbReference>
<feature type="binding site" evidence="16">
    <location>
        <position position="114"/>
    </location>
    <ligand>
        <name>K(+)</name>
        <dbReference type="ChEBI" id="CHEBI:29103"/>
    </ligand>
</feature>
<comment type="subcellular location">
    <subcellularLocation>
        <location evidence="3 16">Cytoplasm</location>
    </subcellularLocation>
</comment>
<evidence type="ECO:0000256" key="2">
    <source>
        <dbReference type="ARBA" id="ARBA00001958"/>
    </source>
</evidence>
<dbReference type="CDD" id="cd24015">
    <property type="entry name" value="ASKHA_NBD_PanK-III"/>
    <property type="match status" value="1"/>
</dbReference>
<evidence type="ECO:0000256" key="13">
    <source>
        <dbReference type="ARBA" id="ARBA00022993"/>
    </source>
</evidence>
<evidence type="ECO:0000256" key="4">
    <source>
        <dbReference type="ARBA" id="ARBA00005225"/>
    </source>
</evidence>
<dbReference type="GO" id="GO:0005524">
    <property type="term" value="F:ATP binding"/>
    <property type="evidence" value="ECO:0007669"/>
    <property type="project" value="UniProtKB-UniRule"/>
</dbReference>
<evidence type="ECO:0000256" key="14">
    <source>
        <dbReference type="ARBA" id="ARBA00038036"/>
    </source>
</evidence>
<evidence type="ECO:0000256" key="9">
    <source>
        <dbReference type="ARBA" id="ARBA00022741"/>
    </source>
</evidence>
<feature type="binding site" evidence="16">
    <location>
        <position position="117"/>
    </location>
    <ligand>
        <name>ATP</name>
        <dbReference type="ChEBI" id="CHEBI:30616"/>
    </ligand>
</feature>
<keyword evidence="11 16" id="KW-0067">ATP-binding</keyword>
<feature type="binding site" evidence="16">
    <location>
        <begin position="6"/>
        <end position="13"/>
    </location>
    <ligand>
        <name>ATP</name>
        <dbReference type="ChEBI" id="CHEBI:30616"/>
    </ligand>
</feature>
<dbReference type="SUPFAM" id="SSF53067">
    <property type="entry name" value="Actin-like ATPase domain"/>
    <property type="match status" value="2"/>
</dbReference>
<dbReference type="EC" id="2.7.1.33" evidence="6 16"/>
<reference evidence="17 18" key="1">
    <citation type="submission" date="2020-03" db="EMBL/GenBank/DDBJ databases">
        <title>Genomic Encyclopedia of Type Strains, Phase IV (KMG-IV): sequencing the most valuable type-strain genomes for metagenomic binning, comparative biology and taxonomic classification.</title>
        <authorList>
            <person name="Goeker M."/>
        </authorList>
    </citation>
    <scope>NUCLEOTIDE SEQUENCE [LARGE SCALE GENOMIC DNA]</scope>
    <source>
        <strain evidence="17 18">DSM 5718</strain>
    </source>
</reference>
<dbReference type="InterPro" id="IPR043129">
    <property type="entry name" value="ATPase_NBD"/>
</dbReference>
<keyword evidence="10 16" id="KW-0418">Kinase</keyword>
<comment type="pathway">
    <text evidence="4 16">Cofactor biosynthesis; coenzyme A biosynthesis; CoA from (R)-pantothenate: step 1/5.</text>
</comment>
<comment type="catalytic activity">
    <reaction evidence="1 16">
        <text>(R)-pantothenate + ATP = (R)-4'-phosphopantothenate + ADP + H(+)</text>
        <dbReference type="Rhea" id="RHEA:16373"/>
        <dbReference type="ChEBI" id="CHEBI:10986"/>
        <dbReference type="ChEBI" id="CHEBI:15378"/>
        <dbReference type="ChEBI" id="CHEBI:29032"/>
        <dbReference type="ChEBI" id="CHEBI:30616"/>
        <dbReference type="ChEBI" id="CHEBI:456216"/>
        <dbReference type="EC" id="2.7.1.33"/>
    </reaction>
</comment>
<feature type="active site" description="Proton acceptor" evidence="16">
    <location>
        <position position="93"/>
    </location>
</feature>
<evidence type="ECO:0000256" key="16">
    <source>
        <dbReference type="HAMAP-Rule" id="MF_01274"/>
    </source>
</evidence>
<gene>
    <name evidence="16" type="primary">coaX</name>
    <name evidence="17" type="ORF">FHS56_000615</name>
</gene>
<dbReference type="InterPro" id="IPR004619">
    <property type="entry name" value="Type_III_PanK"/>
</dbReference>
<comment type="caution">
    <text evidence="17">The sequence shown here is derived from an EMBL/GenBank/DDBJ whole genome shotgun (WGS) entry which is preliminary data.</text>
</comment>
<dbReference type="GO" id="GO:0005737">
    <property type="term" value="C:cytoplasm"/>
    <property type="evidence" value="ECO:0007669"/>
    <property type="project" value="UniProtKB-SubCell"/>
</dbReference>
<proteinExistence type="inferred from homology"/>
<organism evidence="17 18">
    <name type="scientific">Thermonema lapsum</name>
    <dbReference type="NCBI Taxonomy" id="28195"/>
    <lineage>
        <taxon>Bacteria</taxon>
        <taxon>Pseudomonadati</taxon>
        <taxon>Bacteroidota</taxon>
        <taxon>Cytophagia</taxon>
        <taxon>Cytophagales</taxon>
        <taxon>Thermonemataceae</taxon>
        <taxon>Thermonema</taxon>
    </lineage>
</organism>
<dbReference type="PANTHER" id="PTHR34265">
    <property type="entry name" value="TYPE III PANTOTHENATE KINASE"/>
    <property type="match status" value="1"/>
</dbReference>
<keyword evidence="16" id="KW-0479">Metal-binding</keyword>
<dbReference type="EMBL" id="JAASRN010000001">
    <property type="protein sequence ID" value="NIK73129.1"/>
    <property type="molecule type" value="Genomic_DNA"/>
</dbReference>
<comment type="cofactor">
    <cofactor evidence="2">
        <name>K(+)</name>
        <dbReference type="ChEBI" id="CHEBI:29103"/>
    </cofactor>
</comment>
<protein>
    <recommendedName>
        <fullName evidence="15 16">Type III pantothenate kinase</fullName>
        <ecNumber evidence="6 16">2.7.1.33</ecNumber>
    </recommendedName>
    <alternativeName>
        <fullName evidence="16">PanK-III</fullName>
    </alternativeName>
    <alternativeName>
        <fullName evidence="16">Pantothenic acid kinase</fullName>
    </alternativeName>
</protein>
<dbReference type="NCBIfam" id="TIGR00671">
    <property type="entry name" value="baf"/>
    <property type="match status" value="1"/>
</dbReference>
<dbReference type="PANTHER" id="PTHR34265:SF1">
    <property type="entry name" value="TYPE III PANTOTHENATE KINASE"/>
    <property type="match status" value="1"/>
</dbReference>
<keyword evidence="18" id="KW-1185">Reference proteome</keyword>
<dbReference type="RefSeq" id="WP_166918401.1">
    <property type="nucleotide sequence ID" value="NZ_JAASRN010000001.1"/>
</dbReference>
<comment type="similarity">
    <text evidence="14 16">Belongs to the type III pantothenate kinase family.</text>
</comment>
<comment type="subunit">
    <text evidence="5 16">Homodimer.</text>
</comment>
<keyword evidence="7 16" id="KW-0963">Cytoplasm</keyword>